<evidence type="ECO:0000256" key="1">
    <source>
        <dbReference type="SAM" id="Phobius"/>
    </source>
</evidence>
<gene>
    <name evidence="2" type="ORF">MYCIT1_LOCUS22325</name>
</gene>
<accession>A0AAD2HGS8</accession>
<keyword evidence="1" id="KW-1133">Transmembrane helix</keyword>
<feature type="transmembrane region" description="Helical" evidence="1">
    <location>
        <begin position="44"/>
        <end position="63"/>
    </location>
</feature>
<evidence type="ECO:0000313" key="2">
    <source>
        <dbReference type="EMBL" id="CAK5274920.1"/>
    </source>
</evidence>
<sequence>MARLALTLRSVRTQYKIALYLDAVYLVCVLCRGVWYGLAGVELFEGAAAATACLTVVMLWRMLPHTVESIPSSSLSRVGVQFSLAGMLTGFWLFPAFKTVLLVLSESEPDSAVPSCIAHPLDILVCTPWAVYRFLPLPILFCVAFSSYLTYHHAIAIYGIDDLMLLPDGPVQAPLLKNRPGTMIASWTMAQIADTEGRFEGGSGGDAAVV</sequence>
<comment type="caution">
    <text evidence="2">The sequence shown here is derived from an EMBL/GenBank/DDBJ whole genome shotgun (WGS) entry which is preliminary data.</text>
</comment>
<feature type="transmembrane region" description="Helical" evidence="1">
    <location>
        <begin position="75"/>
        <end position="94"/>
    </location>
</feature>
<dbReference type="AlphaFoldDB" id="A0AAD2HGS8"/>
<feature type="transmembrane region" description="Helical" evidence="1">
    <location>
        <begin position="130"/>
        <end position="151"/>
    </location>
</feature>
<evidence type="ECO:0000313" key="3">
    <source>
        <dbReference type="Proteomes" id="UP001295794"/>
    </source>
</evidence>
<protein>
    <submittedName>
        <fullName evidence="2">Uncharacterized protein</fullName>
    </submittedName>
</protein>
<reference evidence="2" key="1">
    <citation type="submission" date="2023-11" db="EMBL/GenBank/DDBJ databases">
        <authorList>
            <person name="De Vega J J."/>
            <person name="De Vega J J."/>
        </authorList>
    </citation>
    <scope>NUCLEOTIDE SEQUENCE</scope>
</reference>
<dbReference type="EMBL" id="CAVNYO010000403">
    <property type="protein sequence ID" value="CAK5274920.1"/>
    <property type="molecule type" value="Genomic_DNA"/>
</dbReference>
<feature type="transmembrane region" description="Helical" evidence="1">
    <location>
        <begin position="17"/>
        <end position="38"/>
    </location>
</feature>
<keyword evidence="1" id="KW-0812">Transmembrane</keyword>
<organism evidence="2 3">
    <name type="scientific">Mycena citricolor</name>
    <dbReference type="NCBI Taxonomy" id="2018698"/>
    <lineage>
        <taxon>Eukaryota</taxon>
        <taxon>Fungi</taxon>
        <taxon>Dikarya</taxon>
        <taxon>Basidiomycota</taxon>
        <taxon>Agaricomycotina</taxon>
        <taxon>Agaricomycetes</taxon>
        <taxon>Agaricomycetidae</taxon>
        <taxon>Agaricales</taxon>
        <taxon>Marasmiineae</taxon>
        <taxon>Mycenaceae</taxon>
        <taxon>Mycena</taxon>
    </lineage>
</organism>
<keyword evidence="1" id="KW-0472">Membrane</keyword>
<proteinExistence type="predicted"/>
<keyword evidence="3" id="KW-1185">Reference proteome</keyword>
<name>A0AAD2HGS8_9AGAR</name>
<dbReference type="Proteomes" id="UP001295794">
    <property type="component" value="Unassembled WGS sequence"/>
</dbReference>